<evidence type="ECO:0000313" key="3">
    <source>
        <dbReference type="Proteomes" id="UP000289340"/>
    </source>
</evidence>
<reference evidence="2 3" key="1">
    <citation type="submission" date="2018-09" db="EMBL/GenBank/DDBJ databases">
        <title>A high-quality reference genome of wild soybean provides a powerful tool to mine soybean genomes.</title>
        <authorList>
            <person name="Xie M."/>
            <person name="Chung C.Y.L."/>
            <person name="Li M.-W."/>
            <person name="Wong F.-L."/>
            <person name="Chan T.-F."/>
            <person name="Lam H.-M."/>
        </authorList>
    </citation>
    <scope>NUCLEOTIDE SEQUENCE [LARGE SCALE GENOMIC DNA]</scope>
    <source>
        <strain evidence="3">cv. W05</strain>
        <tissue evidence="2">Hypocotyl of etiolated seedlings</tissue>
    </source>
</reference>
<evidence type="ECO:0000256" key="1">
    <source>
        <dbReference type="SAM" id="Phobius"/>
    </source>
</evidence>
<feature type="transmembrane region" description="Helical" evidence="1">
    <location>
        <begin position="12"/>
        <end position="31"/>
    </location>
</feature>
<dbReference type="EMBL" id="QZWG01000010">
    <property type="protein sequence ID" value="RZB85280.1"/>
    <property type="molecule type" value="Genomic_DNA"/>
</dbReference>
<proteinExistence type="predicted"/>
<sequence>MTYGYTYTLCCDYFVANVIMSIFCSACSGWANPRPQIQGLLYSLFLIFIALSIFKLLKES</sequence>
<keyword evidence="1" id="KW-1133">Transmembrane helix</keyword>
<feature type="transmembrane region" description="Helical" evidence="1">
    <location>
        <begin position="37"/>
        <end position="57"/>
    </location>
</feature>
<keyword evidence="1" id="KW-0472">Membrane</keyword>
<accession>A0A445IGL6</accession>
<protein>
    <submittedName>
        <fullName evidence="2">Uncharacterized protein</fullName>
    </submittedName>
</protein>
<organism evidence="2 3">
    <name type="scientific">Glycine soja</name>
    <name type="common">Wild soybean</name>
    <dbReference type="NCBI Taxonomy" id="3848"/>
    <lineage>
        <taxon>Eukaryota</taxon>
        <taxon>Viridiplantae</taxon>
        <taxon>Streptophyta</taxon>
        <taxon>Embryophyta</taxon>
        <taxon>Tracheophyta</taxon>
        <taxon>Spermatophyta</taxon>
        <taxon>Magnoliopsida</taxon>
        <taxon>eudicotyledons</taxon>
        <taxon>Gunneridae</taxon>
        <taxon>Pentapetalae</taxon>
        <taxon>rosids</taxon>
        <taxon>fabids</taxon>
        <taxon>Fabales</taxon>
        <taxon>Fabaceae</taxon>
        <taxon>Papilionoideae</taxon>
        <taxon>50 kb inversion clade</taxon>
        <taxon>NPAAA clade</taxon>
        <taxon>indigoferoid/millettioid clade</taxon>
        <taxon>Phaseoleae</taxon>
        <taxon>Glycine</taxon>
        <taxon>Glycine subgen. Soja</taxon>
    </lineage>
</organism>
<keyword evidence="1" id="KW-0812">Transmembrane</keyword>
<evidence type="ECO:0000313" key="2">
    <source>
        <dbReference type="EMBL" id="RZB85280.1"/>
    </source>
</evidence>
<dbReference type="AlphaFoldDB" id="A0A445IGL6"/>
<comment type="caution">
    <text evidence="2">The sequence shown here is derived from an EMBL/GenBank/DDBJ whole genome shotgun (WGS) entry which is preliminary data.</text>
</comment>
<dbReference type="Proteomes" id="UP000289340">
    <property type="component" value="Chromosome 10"/>
</dbReference>
<name>A0A445IGL6_GLYSO</name>
<gene>
    <name evidence="2" type="ORF">D0Y65_025753</name>
</gene>
<keyword evidence="3" id="KW-1185">Reference proteome</keyword>